<gene>
    <name evidence="1" type="ORF">WICPIJ_001981</name>
</gene>
<protein>
    <submittedName>
        <fullName evidence="1">Uncharacterized protein</fullName>
    </submittedName>
</protein>
<name>A0A9P8QAK5_WICPI</name>
<comment type="caution">
    <text evidence="1">The sequence shown here is derived from an EMBL/GenBank/DDBJ whole genome shotgun (WGS) entry which is preliminary data.</text>
</comment>
<reference evidence="1" key="2">
    <citation type="submission" date="2021-01" db="EMBL/GenBank/DDBJ databases">
        <authorList>
            <person name="Schikora-Tamarit M.A."/>
        </authorList>
    </citation>
    <scope>NUCLEOTIDE SEQUENCE</scope>
    <source>
        <strain evidence="1">CBS2887</strain>
    </source>
</reference>
<dbReference type="EMBL" id="JAEUBG010001039">
    <property type="protein sequence ID" value="KAH3687037.1"/>
    <property type="molecule type" value="Genomic_DNA"/>
</dbReference>
<dbReference type="Proteomes" id="UP000774326">
    <property type="component" value="Unassembled WGS sequence"/>
</dbReference>
<keyword evidence="2" id="KW-1185">Reference proteome</keyword>
<evidence type="ECO:0000313" key="1">
    <source>
        <dbReference type="EMBL" id="KAH3687037.1"/>
    </source>
</evidence>
<evidence type="ECO:0000313" key="2">
    <source>
        <dbReference type="Proteomes" id="UP000774326"/>
    </source>
</evidence>
<sequence>MLSGQVFNSNLVDSTDGKNGGLWRVDDGGEEVHSWVHTQVGDTDGTALVFFWLQLVLLSTLAQVLNGGGDLKETLGFGILDNRGDQTGWGGNGNGDVDVVSVTVVGCGVEGLTELQQLGDRDGGGDNVGWVGLGGFQQTLADDLSHGGDWDVFVRGPRDRGTRGRGRGSWLGSSGRDQLLNIGLDNSAVWTGTLDTLKSNTVG</sequence>
<accession>A0A9P8QAK5</accession>
<organism evidence="1 2">
    <name type="scientific">Wickerhamomyces pijperi</name>
    <name type="common">Yeast</name>
    <name type="synonym">Pichia pijperi</name>
    <dbReference type="NCBI Taxonomy" id="599730"/>
    <lineage>
        <taxon>Eukaryota</taxon>
        <taxon>Fungi</taxon>
        <taxon>Dikarya</taxon>
        <taxon>Ascomycota</taxon>
        <taxon>Saccharomycotina</taxon>
        <taxon>Saccharomycetes</taxon>
        <taxon>Phaffomycetales</taxon>
        <taxon>Wickerhamomycetaceae</taxon>
        <taxon>Wickerhamomyces</taxon>
    </lineage>
</organism>
<proteinExistence type="predicted"/>
<reference evidence="1" key="1">
    <citation type="journal article" date="2021" name="Open Biol.">
        <title>Shared evolutionary footprints suggest mitochondrial oxidative damage underlies multiple complex I losses in fungi.</title>
        <authorList>
            <person name="Schikora-Tamarit M.A."/>
            <person name="Marcet-Houben M."/>
            <person name="Nosek J."/>
            <person name="Gabaldon T."/>
        </authorList>
    </citation>
    <scope>NUCLEOTIDE SEQUENCE</scope>
    <source>
        <strain evidence="1">CBS2887</strain>
    </source>
</reference>
<dbReference type="AlphaFoldDB" id="A0A9P8QAK5"/>